<evidence type="ECO:0000256" key="3">
    <source>
        <dbReference type="ARBA" id="ARBA00023002"/>
    </source>
</evidence>
<name>A0A6J7GZ06_9ZZZZ</name>
<dbReference type="EMBL" id="CAEZYU010000034">
    <property type="protein sequence ID" value="CAB4739405.1"/>
    <property type="molecule type" value="Genomic_DNA"/>
</dbReference>
<accession>A0A6J7GZ06</accession>
<keyword evidence="2" id="KW-0288">FMN</keyword>
<proteinExistence type="predicted"/>
<evidence type="ECO:0000313" key="6">
    <source>
        <dbReference type="EMBL" id="CAB4543904.1"/>
    </source>
</evidence>
<dbReference type="AlphaFoldDB" id="A0A6J7GZ06"/>
<sequence length="296" mass="32288">MKFAIIPPVRSNVTADPDWMTGFARHAETLGFESIVLVEHAVVISGYEHKYPYSDSGRMPLPDQCIVPDPLDLLSYLAAATTRLQLATGVLILPEHHPVVLAKRLATIDRLSAGRLRLCIGVGWMREELEACGIDFSTRGRRTDECIDVLRVLWGEEDEEGLSFRGEFFEFEHAHSNPKPVQDGGVPIHIGGHSKAAAKRAGQRGNGFQPLGVHGEELAVLLNVMNEAAERSGRNPAQLELSIGGALATTSADSVEEAAEFGAHRLVVSPSQSTDLSKVCEEMSEFAERVRMPQLS</sequence>
<dbReference type="PANTHER" id="PTHR42847:SF4">
    <property type="entry name" value="ALKANESULFONATE MONOOXYGENASE-RELATED"/>
    <property type="match status" value="1"/>
</dbReference>
<evidence type="ECO:0000313" key="8">
    <source>
        <dbReference type="EMBL" id="CAB4911978.1"/>
    </source>
</evidence>
<dbReference type="SUPFAM" id="SSF51679">
    <property type="entry name" value="Bacterial luciferase-like"/>
    <property type="match status" value="1"/>
</dbReference>
<gene>
    <name evidence="6" type="ORF">UFOPK1358_01184</name>
    <name evidence="7" type="ORF">UFOPK2766_00926</name>
    <name evidence="8" type="ORF">UFOPK3519_01474</name>
</gene>
<keyword evidence="1" id="KW-0285">Flavoprotein</keyword>
<feature type="domain" description="Luciferase-like" evidence="5">
    <location>
        <begin position="16"/>
        <end position="260"/>
    </location>
</feature>
<keyword evidence="4" id="KW-0503">Monooxygenase</keyword>
<evidence type="ECO:0000256" key="1">
    <source>
        <dbReference type="ARBA" id="ARBA00022630"/>
    </source>
</evidence>
<dbReference type="GO" id="GO:0008726">
    <property type="term" value="F:alkanesulfonate monooxygenase activity"/>
    <property type="evidence" value="ECO:0007669"/>
    <property type="project" value="TreeGrafter"/>
</dbReference>
<dbReference type="NCBIfam" id="TIGR03619">
    <property type="entry name" value="F420_Rv2161c"/>
    <property type="match status" value="1"/>
</dbReference>
<evidence type="ECO:0000259" key="5">
    <source>
        <dbReference type="Pfam" id="PF00296"/>
    </source>
</evidence>
<dbReference type="InterPro" id="IPR050172">
    <property type="entry name" value="SsuD_RutA_monooxygenase"/>
</dbReference>
<dbReference type="Pfam" id="PF00296">
    <property type="entry name" value="Bac_luciferase"/>
    <property type="match status" value="1"/>
</dbReference>
<evidence type="ECO:0000256" key="2">
    <source>
        <dbReference type="ARBA" id="ARBA00022643"/>
    </source>
</evidence>
<evidence type="ECO:0000256" key="4">
    <source>
        <dbReference type="ARBA" id="ARBA00023033"/>
    </source>
</evidence>
<dbReference type="PANTHER" id="PTHR42847">
    <property type="entry name" value="ALKANESULFONATE MONOOXYGENASE"/>
    <property type="match status" value="1"/>
</dbReference>
<dbReference type="InterPro" id="IPR019921">
    <property type="entry name" value="Lucif-like_OxRdtase_Rv2161c"/>
</dbReference>
<protein>
    <submittedName>
        <fullName evidence="8">Unannotated protein</fullName>
    </submittedName>
</protein>
<dbReference type="EMBL" id="CAEZSF010000115">
    <property type="protein sequence ID" value="CAB4543904.1"/>
    <property type="molecule type" value="Genomic_DNA"/>
</dbReference>
<organism evidence="8">
    <name type="scientific">freshwater metagenome</name>
    <dbReference type="NCBI Taxonomy" id="449393"/>
    <lineage>
        <taxon>unclassified sequences</taxon>
        <taxon>metagenomes</taxon>
        <taxon>ecological metagenomes</taxon>
    </lineage>
</organism>
<dbReference type="GO" id="GO:0046306">
    <property type="term" value="P:alkanesulfonate catabolic process"/>
    <property type="evidence" value="ECO:0007669"/>
    <property type="project" value="TreeGrafter"/>
</dbReference>
<dbReference type="InterPro" id="IPR011251">
    <property type="entry name" value="Luciferase-like_dom"/>
</dbReference>
<dbReference type="InterPro" id="IPR036661">
    <property type="entry name" value="Luciferase-like_sf"/>
</dbReference>
<dbReference type="Gene3D" id="3.20.20.30">
    <property type="entry name" value="Luciferase-like domain"/>
    <property type="match status" value="1"/>
</dbReference>
<dbReference type="EMBL" id="CAFBMG010000140">
    <property type="protein sequence ID" value="CAB4911978.1"/>
    <property type="molecule type" value="Genomic_DNA"/>
</dbReference>
<keyword evidence="3" id="KW-0560">Oxidoreductase</keyword>
<reference evidence="8" key="1">
    <citation type="submission" date="2020-05" db="EMBL/GenBank/DDBJ databases">
        <authorList>
            <person name="Chiriac C."/>
            <person name="Salcher M."/>
            <person name="Ghai R."/>
            <person name="Kavagutti S V."/>
        </authorList>
    </citation>
    <scope>NUCLEOTIDE SEQUENCE</scope>
</reference>
<evidence type="ECO:0000313" key="7">
    <source>
        <dbReference type="EMBL" id="CAB4739405.1"/>
    </source>
</evidence>